<evidence type="ECO:0008006" key="5">
    <source>
        <dbReference type="Google" id="ProtNLM"/>
    </source>
</evidence>
<proteinExistence type="inferred from homology"/>
<reference evidence="3" key="1">
    <citation type="journal article" date="2021" name="J. Hered.">
        <title>Genome Assembly of Salicaceae Populus deltoides (Eastern Cottonwood) I-69 Based on Nanopore Sequencing and Hi-C Technologies.</title>
        <authorList>
            <person name="Bai S."/>
            <person name="Wu H."/>
            <person name="Zhang J."/>
            <person name="Pan Z."/>
            <person name="Zhao W."/>
            <person name="Li Z."/>
            <person name="Tong C."/>
        </authorList>
    </citation>
    <scope>NUCLEOTIDE SEQUENCE</scope>
    <source>
        <tissue evidence="3">Leaf</tissue>
    </source>
</reference>
<organism evidence="3 4">
    <name type="scientific">Populus deltoides</name>
    <name type="common">Eastern poplar</name>
    <name type="synonym">Eastern cottonwood</name>
    <dbReference type="NCBI Taxonomy" id="3696"/>
    <lineage>
        <taxon>Eukaryota</taxon>
        <taxon>Viridiplantae</taxon>
        <taxon>Streptophyta</taxon>
        <taxon>Embryophyta</taxon>
        <taxon>Tracheophyta</taxon>
        <taxon>Spermatophyta</taxon>
        <taxon>Magnoliopsida</taxon>
        <taxon>eudicotyledons</taxon>
        <taxon>Gunneridae</taxon>
        <taxon>Pentapetalae</taxon>
        <taxon>rosids</taxon>
        <taxon>fabids</taxon>
        <taxon>Malpighiales</taxon>
        <taxon>Salicaceae</taxon>
        <taxon>Saliceae</taxon>
        <taxon>Populus</taxon>
    </lineage>
</organism>
<dbReference type="PANTHER" id="PTHR47939:SF13">
    <property type="entry name" value="OS03G0201400 PROTEIN"/>
    <property type="match status" value="1"/>
</dbReference>
<dbReference type="InterPro" id="IPR002885">
    <property type="entry name" value="PPR_rpt"/>
</dbReference>
<name>A0A8T2ZBX4_POPDE</name>
<evidence type="ECO:0000256" key="1">
    <source>
        <dbReference type="ARBA" id="ARBA00007626"/>
    </source>
</evidence>
<dbReference type="Gene3D" id="1.25.40.10">
    <property type="entry name" value="Tetratricopeptide repeat domain"/>
    <property type="match status" value="2"/>
</dbReference>
<feature type="non-terminal residue" evidence="3">
    <location>
        <position position="240"/>
    </location>
</feature>
<gene>
    <name evidence="3" type="ORF">H0E87_007614</name>
</gene>
<dbReference type="Pfam" id="PF01535">
    <property type="entry name" value="PPR"/>
    <property type="match status" value="2"/>
</dbReference>
<dbReference type="PANTHER" id="PTHR47939">
    <property type="entry name" value="MEMBRANE-ASSOCIATED SALT-INDUCIBLE PROTEIN-LIKE"/>
    <property type="match status" value="1"/>
</dbReference>
<evidence type="ECO:0000313" key="4">
    <source>
        <dbReference type="Proteomes" id="UP000807159"/>
    </source>
</evidence>
<dbReference type="Proteomes" id="UP000807159">
    <property type="component" value="Chromosome 3"/>
</dbReference>
<keyword evidence="4" id="KW-1185">Reference proteome</keyword>
<evidence type="ECO:0000256" key="2">
    <source>
        <dbReference type="ARBA" id="ARBA00022737"/>
    </source>
</evidence>
<accession>A0A8T2ZBX4</accession>
<dbReference type="InterPro" id="IPR050667">
    <property type="entry name" value="PPR-containing_protein"/>
</dbReference>
<comment type="caution">
    <text evidence="3">The sequence shown here is derived from an EMBL/GenBank/DDBJ whole genome shotgun (WGS) entry which is preliminary data.</text>
</comment>
<dbReference type="EMBL" id="JACEGQ020000003">
    <property type="protein sequence ID" value="KAH8514830.1"/>
    <property type="molecule type" value="Genomic_DNA"/>
</dbReference>
<keyword evidence="2" id="KW-0677">Repeat</keyword>
<protein>
    <recommendedName>
        <fullName evidence="5">Pentatricopeptide repeat-containing protein</fullName>
    </recommendedName>
</protein>
<dbReference type="AlphaFoldDB" id="A0A8T2ZBX4"/>
<evidence type="ECO:0000313" key="3">
    <source>
        <dbReference type="EMBL" id="KAH8514830.1"/>
    </source>
</evidence>
<dbReference type="InterPro" id="IPR011990">
    <property type="entry name" value="TPR-like_helical_dom_sf"/>
</dbReference>
<sequence>LCCCCKPDVALQLLARTRFQGHDVDAFSYHVLLNSLIEHSFLEAFEVVYKLISSRGFGNAVTPFLKALSFLVDGFCQNVSLVKAGKLIEEISELGVVPMEPGCGIWLTNLVQAGDIDAASQFLKSKGPEKGAFQMFISSLCMEGSSGKAYSLPKDSIEQGYFPGKITFSILADALCRQGELDMMMDLVLLALSKNFTFSDSTCNKFISELCRAGRVEDGYVMHGEFNRRNIVAKGATTQA</sequence>
<comment type="similarity">
    <text evidence="1">Belongs to the PPR family. P subfamily.</text>
</comment>